<proteinExistence type="predicted"/>
<comment type="caution">
    <text evidence="1">The sequence shown here is derived from an EMBL/GenBank/DDBJ whole genome shotgun (WGS) entry which is preliminary data.</text>
</comment>
<dbReference type="AlphaFoldDB" id="A0A2M6WSE3"/>
<accession>A0A2M6WSE3</accession>
<protein>
    <submittedName>
        <fullName evidence="1">Uncharacterized protein</fullName>
    </submittedName>
</protein>
<evidence type="ECO:0000313" key="2">
    <source>
        <dbReference type="Proteomes" id="UP000228964"/>
    </source>
</evidence>
<gene>
    <name evidence="1" type="ORF">COT96_00230</name>
</gene>
<organism evidence="1 2">
    <name type="scientific">Candidatus Falkowbacteria bacterium CG10_big_fil_rev_8_21_14_0_10_38_22</name>
    <dbReference type="NCBI Taxonomy" id="1974564"/>
    <lineage>
        <taxon>Bacteria</taxon>
        <taxon>Candidatus Falkowiibacteriota</taxon>
    </lineage>
</organism>
<dbReference type="EMBL" id="PFAO01000005">
    <property type="protein sequence ID" value="PIT95616.1"/>
    <property type="molecule type" value="Genomic_DNA"/>
</dbReference>
<reference evidence="2" key="1">
    <citation type="submission" date="2017-09" db="EMBL/GenBank/DDBJ databases">
        <title>Depth-based differentiation of microbial function through sediment-hosted aquifers and enrichment of novel symbionts in the deep terrestrial subsurface.</title>
        <authorList>
            <person name="Probst A.J."/>
            <person name="Ladd B."/>
            <person name="Jarett J.K."/>
            <person name="Geller-Mcgrath D.E."/>
            <person name="Sieber C.M.K."/>
            <person name="Emerson J.B."/>
            <person name="Anantharaman K."/>
            <person name="Thomas B.C."/>
            <person name="Malmstrom R."/>
            <person name="Stieglmeier M."/>
            <person name="Klingl A."/>
            <person name="Woyke T."/>
            <person name="Ryan C.M."/>
            <person name="Banfield J.F."/>
        </authorList>
    </citation>
    <scope>NUCLEOTIDE SEQUENCE [LARGE SCALE GENOMIC DNA]</scope>
</reference>
<dbReference type="Proteomes" id="UP000228964">
    <property type="component" value="Unassembled WGS sequence"/>
</dbReference>
<name>A0A2M6WSE3_9BACT</name>
<evidence type="ECO:0000313" key="1">
    <source>
        <dbReference type="EMBL" id="PIT95616.1"/>
    </source>
</evidence>
<sequence length="60" mass="7259">MATQTTIKERVLNIQTELEVLKKALLKEPDFDIDEKNWQKIRPELKKIRKELFKKTYAKK</sequence>